<sequence>MPSPTRRLLLKAVLAGYATAWLPTAWAAPGDAGQAAFLDLSALLVGRSYVDPAQGKPLFEAFKAQAGDFPNRCLALLAQIQARQLDPATLQRVLDAEASPLAALPRQVARAWLQGVVGSGTKARCLAYETALNAQMVGDVLRPPSYAYGAYGSWASAERSDA</sequence>
<name>A0ABR7YXB1_9PSED</name>
<feature type="signal peptide" evidence="1">
    <location>
        <begin position="1"/>
        <end position="27"/>
    </location>
</feature>
<evidence type="ECO:0008006" key="4">
    <source>
        <dbReference type="Google" id="ProtNLM"/>
    </source>
</evidence>
<dbReference type="InterPro" id="IPR024651">
    <property type="entry name" value="FAD-SLDH_ssu"/>
</dbReference>
<organism evidence="2 3">
    <name type="scientific">Pseudomonas typographi</name>
    <dbReference type="NCBI Taxonomy" id="2715964"/>
    <lineage>
        <taxon>Bacteria</taxon>
        <taxon>Pseudomonadati</taxon>
        <taxon>Pseudomonadota</taxon>
        <taxon>Gammaproteobacteria</taxon>
        <taxon>Pseudomonadales</taxon>
        <taxon>Pseudomonadaceae</taxon>
        <taxon>Pseudomonas</taxon>
    </lineage>
</organism>
<proteinExistence type="predicted"/>
<dbReference type="EMBL" id="JAAOCA010000003">
    <property type="protein sequence ID" value="MBD1597786.1"/>
    <property type="molecule type" value="Genomic_DNA"/>
</dbReference>
<dbReference type="Proteomes" id="UP000805841">
    <property type="component" value="Unassembled WGS sequence"/>
</dbReference>
<accession>A0ABR7YXB1</accession>
<protein>
    <recommendedName>
        <fullName evidence="4">Membrane bound FAD containing D-sorbitol dehydrogenase</fullName>
    </recommendedName>
</protein>
<dbReference type="RefSeq" id="WP_190417424.1">
    <property type="nucleotide sequence ID" value="NZ_JAAOCA010000003.1"/>
</dbReference>
<keyword evidence="1" id="KW-0732">Signal</keyword>
<gene>
    <name evidence="2" type="ORF">HAQ05_03530</name>
</gene>
<dbReference type="InterPro" id="IPR006311">
    <property type="entry name" value="TAT_signal"/>
</dbReference>
<dbReference type="PROSITE" id="PS51318">
    <property type="entry name" value="TAT"/>
    <property type="match status" value="1"/>
</dbReference>
<evidence type="ECO:0000313" key="2">
    <source>
        <dbReference type="EMBL" id="MBD1597786.1"/>
    </source>
</evidence>
<keyword evidence="3" id="KW-1185">Reference proteome</keyword>
<feature type="chain" id="PRO_5045556654" description="Membrane bound FAD containing D-sorbitol dehydrogenase" evidence="1">
    <location>
        <begin position="28"/>
        <end position="162"/>
    </location>
</feature>
<evidence type="ECO:0000313" key="3">
    <source>
        <dbReference type="Proteomes" id="UP000805841"/>
    </source>
</evidence>
<evidence type="ECO:0000256" key="1">
    <source>
        <dbReference type="SAM" id="SignalP"/>
    </source>
</evidence>
<comment type="caution">
    <text evidence="2">The sequence shown here is derived from an EMBL/GenBank/DDBJ whole genome shotgun (WGS) entry which is preliminary data.</text>
</comment>
<reference evidence="2 3" key="1">
    <citation type="journal article" date="2020" name="Insects">
        <title>Bacteria Belonging to Pseudomonas typographi sp. nov. from the Bark Beetle Ips typographus Have Genomic Potential to Aid in the Host Ecology.</title>
        <authorList>
            <person name="Peral-Aranega E."/>
            <person name="Saati-Santamaria Z."/>
            <person name="Kolarik M."/>
            <person name="Rivas R."/>
            <person name="Garcia-Fraile P."/>
        </authorList>
    </citation>
    <scope>NUCLEOTIDE SEQUENCE [LARGE SCALE GENOMIC DNA]</scope>
    <source>
        <strain evidence="2 3">CA3A</strain>
    </source>
</reference>
<dbReference type="Pfam" id="PF12318">
    <property type="entry name" value="FAD-SLDH"/>
    <property type="match status" value="1"/>
</dbReference>